<dbReference type="AlphaFoldDB" id="A0A7Y0FQ05"/>
<name>A0A7Y0FQ05_9BACT</name>
<dbReference type="Gene3D" id="3.30.870.10">
    <property type="entry name" value="Endonuclease Chain A"/>
    <property type="match status" value="1"/>
</dbReference>
<gene>
    <name evidence="1" type="ORF">HHL22_23490</name>
</gene>
<evidence type="ECO:0008006" key="3">
    <source>
        <dbReference type="Google" id="ProtNLM"/>
    </source>
</evidence>
<protein>
    <recommendedName>
        <fullName evidence="3">Phospholipase D-like domain-containing protein</fullName>
    </recommendedName>
</protein>
<sequence>MKILLPHKISGALFDIIHEARKELVLVSPYVNLTQWKQLATALTAARDRGVRITFYIRYDAGNPASKEQVEALGITPQLVPWLHAKFYFNETNGLITSLNLLGSSNSNSIEIGSQLETAEELEVLRHFVQQYLAPQELGKQGSEEDKRFNAEDFGQTLSDYLEESVDDSCMITSNSGRSLSIQALSNSFTAAIDAPNQQLLLEGVVSGREADRYSAKRAKHFTSPVLRYELQRGNKGYYDVIRATLTQPLSTSKFNKLTPTEKRHLCAVIADFLTAVRAFKDDY</sequence>
<dbReference type="RefSeq" id="WP_169533882.1">
    <property type="nucleotide sequence ID" value="NZ_JABBGH010000006.1"/>
</dbReference>
<dbReference type="Proteomes" id="UP000559626">
    <property type="component" value="Unassembled WGS sequence"/>
</dbReference>
<reference evidence="1 2" key="1">
    <citation type="submission" date="2020-04" db="EMBL/GenBank/DDBJ databases">
        <title>Hymenobacter polaris sp. nov., isolated from Arctic soil.</title>
        <authorList>
            <person name="Dahal R.H."/>
        </authorList>
    </citation>
    <scope>NUCLEOTIDE SEQUENCE [LARGE SCALE GENOMIC DNA]</scope>
    <source>
        <strain evidence="1 2">RP-2-7</strain>
    </source>
</reference>
<accession>A0A7Y0FQ05</accession>
<dbReference type="EMBL" id="JABBGH010000006">
    <property type="protein sequence ID" value="NML68175.1"/>
    <property type="molecule type" value="Genomic_DNA"/>
</dbReference>
<comment type="caution">
    <text evidence="1">The sequence shown here is derived from an EMBL/GenBank/DDBJ whole genome shotgun (WGS) entry which is preliminary data.</text>
</comment>
<organism evidence="1 2">
    <name type="scientific">Hymenobacter polaris</name>
    <dbReference type="NCBI Taxonomy" id="2682546"/>
    <lineage>
        <taxon>Bacteria</taxon>
        <taxon>Pseudomonadati</taxon>
        <taxon>Bacteroidota</taxon>
        <taxon>Cytophagia</taxon>
        <taxon>Cytophagales</taxon>
        <taxon>Hymenobacteraceae</taxon>
        <taxon>Hymenobacter</taxon>
    </lineage>
</organism>
<evidence type="ECO:0000313" key="1">
    <source>
        <dbReference type="EMBL" id="NML68175.1"/>
    </source>
</evidence>
<keyword evidence="2" id="KW-1185">Reference proteome</keyword>
<proteinExistence type="predicted"/>
<dbReference type="SUPFAM" id="SSF56024">
    <property type="entry name" value="Phospholipase D/nuclease"/>
    <property type="match status" value="1"/>
</dbReference>
<evidence type="ECO:0000313" key="2">
    <source>
        <dbReference type="Proteomes" id="UP000559626"/>
    </source>
</evidence>